<sequence length="98" mass="11199">MCKRALYSIQIMVKGAYSHSNIINLMNLCGRRFVSMSDNGMILLTGTTNNMIALKVKYKIVYVTVKVLVRLEYISAKTNFTLGYYKSIGYCLKTLHFL</sequence>
<evidence type="ECO:0000313" key="2">
    <source>
        <dbReference type="Proteomes" id="UP000812440"/>
    </source>
</evidence>
<gene>
    <name evidence="1" type="ORF">GDO86_017052</name>
</gene>
<reference evidence="1" key="1">
    <citation type="thesis" date="2020" institute="ProQuest LLC" country="789 East Eisenhower Parkway, Ann Arbor, MI, USA">
        <title>Comparative Genomics and Chromosome Evolution.</title>
        <authorList>
            <person name="Mudd A.B."/>
        </authorList>
    </citation>
    <scope>NUCLEOTIDE SEQUENCE</scope>
    <source>
        <strain evidence="1">Female2</strain>
        <tissue evidence="1">Blood</tissue>
    </source>
</reference>
<protein>
    <submittedName>
        <fullName evidence="1">Uncharacterized protein</fullName>
    </submittedName>
</protein>
<accession>A0A8T2ILI1</accession>
<keyword evidence="2" id="KW-1185">Reference proteome</keyword>
<organism evidence="1 2">
    <name type="scientific">Hymenochirus boettgeri</name>
    <name type="common">Congo dwarf clawed frog</name>
    <dbReference type="NCBI Taxonomy" id="247094"/>
    <lineage>
        <taxon>Eukaryota</taxon>
        <taxon>Metazoa</taxon>
        <taxon>Chordata</taxon>
        <taxon>Craniata</taxon>
        <taxon>Vertebrata</taxon>
        <taxon>Euteleostomi</taxon>
        <taxon>Amphibia</taxon>
        <taxon>Batrachia</taxon>
        <taxon>Anura</taxon>
        <taxon>Pipoidea</taxon>
        <taxon>Pipidae</taxon>
        <taxon>Pipinae</taxon>
        <taxon>Hymenochirus</taxon>
    </lineage>
</organism>
<evidence type="ECO:0000313" key="1">
    <source>
        <dbReference type="EMBL" id="KAG8432663.1"/>
    </source>
</evidence>
<proteinExistence type="predicted"/>
<dbReference type="EMBL" id="JAACNH010000009">
    <property type="protein sequence ID" value="KAG8432663.1"/>
    <property type="molecule type" value="Genomic_DNA"/>
</dbReference>
<dbReference type="AlphaFoldDB" id="A0A8T2ILI1"/>
<name>A0A8T2ILI1_9PIPI</name>
<dbReference type="Proteomes" id="UP000812440">
    <property type="component" value="Chromosome 9"/>
</dbReference>
<comment type="caution">
    <text evidence="1">The sequence shown here is derived from an EMBL/GenBank/DDBJ whole genome shotgun (WGS) entry which is preliminary data.</text>
</comment>